<keyword evidence="1" id="KW-1133">Transmembrane helix</keyword>
<dbReference type="Pfam" id="PF04143">
    <property type="entry name" value="Sulf_transp"/>
    <property type="match status" value="1"/>
</dbReference>
<accession>A0A381VS94</accession>
<dbReference type="EMBL" id="UINC01009640">
    <property type="protein sequence ID" value="SVA43186.1"/>
    <property type="molecule type" value="Genomic_DNA"/>
</dbReference>
<feature type="transmembrane region" description="Helical" evidence="1">
    <location>
        <begin position="87"/>
        <end position="107"/>
    </location>
</feature>
<protein>
    <submittedName>
        <fullName evidence="2">Uncharacterized protein</fullName>
    </submittedName>
</protein>
<dbReference type="AlphaFoldDB" id="A0A381VS94"/>
<reference evidence="2" key="1">
    <citation type="submission" date="2018-05" db="EMBL/GenBank/DDBJ databases">
        <authorList>
            <person name="Lanie J.A."/>
            <person name="Ng W.-L."/>
            <person name="Kazmierczak K.M."/>
            <person name="Andrzejewski T.M."/>
            <person name="Davidsen T.M."/>
            <person name="Wayne K.J."/>
            <person name="Tettelin H."/>
            <person name="Glass J.I."/>
            <person name="Rusch D."/>
            <person name="Podicherti R."/>
            <person name="Tsui H.-C.T."/>
            <person name="Winkler M.E."/>
        </authorList>
    </citation>
    <scope>NUCLEOTIDE SEQUENCE</scope>
</reference>
<gene>
    <name evidence="2" type="ORF">METZ01_LOCUS96040</name>
</gene>
<name>A0A381VS94_9ZZZZ</name>
<evidence type="ECO:0000313" key="2">
    <source>
        <dbReference type="EMBL" id="SVA43186.1"/>
    </source>
</evidence>
<dbReference type="InterPro" id="IPR007272">
    <property type="entry name" value="Sulf_transp_TsuA/YedE"/>
</dbReference>
<evidence type="ECO:0000256" key="1">
    <source>
        <dbReference type="SAM" id="Phobius"/>
    </source>
</evidence>
<organism evidence="2">
    <name type="scientific">marine metagenome</name>
    <dbReference type="NCBI Taxonomy" id="408172"/>
    <lineage>
        <taxon>unclassified sequences</taxon>
        <taxon>metagenomes</taxon>
        <taxon>ecological metagenomes</taxon>
    </lineage>
</organism>
<sequence length="139" mass="14487">MPQQFYSTGAATPVGLPSVDTRVVGTAAVLFATGMVYLTRTVHIQQAMLFLVGGVIGLLLYHASFGFTSSWRVFIADRRGAGLRAQMLMLAAACLLFFPVLASGTPIFTDSVRGNVDPLGLSVAAGAFLFGIGMQLGGG</sequence>
<proteinExistence type="predicted"/>
<feature type="transmembrane region" description="Helical" evidence="1">
    <location>
        <begin position="47"/>
        <end position="67"/>
    </location>
</feature>
<feature type="transmembrane region" description="Helical" evidence="1">
    <location>
        <begin position="119"/>
        <end position="138"/>
    </location>
</feature>
<keyword evidence="1" id="KW-0812">Transmembrane</keyword>
<keyword evidence="1" id="KW-0472">Membrane</keyword>